<dbReference type="SUPFAM" id="SSF64153">
    <property type="entry name" value="YjeF N-terminal domain-like"/>
    <property type="match status" value="1"/>
</dbReference>
<keyword evidence="8 17" id="KW-0521">NADP</keyword>
<comment type="cofactor">
    <cofactor evidence="18 19">
        <name>K(+)</name>
        <dbReference type="ChEBI" id="CHEBI:29103"/>
    </cofactor>
    <text evidence="18 19">Binds 1 potassium ion per subunit.</text>
</comment>
<dbReference type="PROSITE" id="PS51385">
    <property type="entry name" value="YJEF_N"/>
    <property type="match status" value="1"/>
</dbReference>
<dbReference type="GO" id="GO:0005524">
    <property type="term" value="F:ATP binding"/>
    <property type="evidence" value="ECO:0007669"/>
    <property type="project" value="UniProtKB-UniRule"/>
</dbReference>
<keyword evidence="6 17" id="KW-0547">Nucleotide-binding</keyword>
<dbReference type="SUPFAM" id="SSF53613">
    <property type="entry name" value="Ribokinase-like"/>
    <property type="match status" value="1"/>
</dbReference>
<dbReference type="NCBIfam" id="TIGR00197">
    <property type="entry name" value="yjeF_nterm"/>
    <property type="match status" value="1"/>
</dbReference>
<feature type="binding site" evidence="17">
    <location>
        <begin position="429"/>
        <end position="433"/>
    </location>
    <ligand>
        <name>AMP</name>
        <dbReference type="ChEBI" id="CHEBI:456215"/>
    </ligand>
</feature>
<dbReference type="GO" id="GO:0110051">
    <property type="term" value="P:metabolite repair"/>
    <property type="evidence" value="ECO:0007669"/>
    <property type="project" value="TreeGrafter"/>
</dbReference>
<protein>
    <recommendedName>
        <fullName evidence="19">Bifunctional NAD(P)H-hydrate repair enzyme</fullName>
    </recommendedName>
    <alternativeName>
        <fullName evidence="19">Nicotinamide nucleotide repair protein</fullName>
    </alternativeName>
    <domain>
        <recommendedName>
            <fullName evidence="19">ADP-dependent (S)-NAD(P)H-hydrate dehydratase</fullName>
            <ecNumber evidence="19">4.2.1.136</ecNumber>
        </recommendedName>
        <alternativeName>
            <fullName evidence="19">ADP-dependent NAD(P)HX dehydratase</fullName>
        </alternativeName>
    </domain>
    <domain>
        <recommendedName>
            <fullName evidence="19">NAD(P)H-hydrate epimerase</fullName>
            <ecNumber evidence="19">5.1.99.6</ecNumber>
        </recommendedName>
    </domain>
</protein>
<comment type="cofactor">
    <cofactor evidence="17">
        <name>Mg(2+)</name>
        <dbReference type="ChEBI" id="CHEBI:18420"/>
    </cofactor>
</comment>
<comment type="function">
    <text evidence="18">Catalyzes the epimerization of the S- and R-forms of NAD(P)HX, a damaged form of NAD(P)H that is a result of enzymatic or heat-dependent hydration. This is a prerequisite for the S-specific NAD(P)H-hydrate dehydratase to allow the repair of both epimers of NAD(P)HX.</text>
</comment>
<keyword evidence="9 18" id="KW-0630">Potassium</keyword>
<evidence type="ECO:0000256" key="1">
    <source>
        <dbReference type="ARBA" id="ARBA00000013"/>
    </source>
</evidence>
<dbReference type="Pfam" id="PF03853">
    <property type="entry name" value="YjeF_N"/>
    <property type="match status" value="1"/>
</dbReference>
<dbReference type="HAMAP" id="MF_01965">
    <property type="entry name" value="NADHX_dehydratase"/>
    <property type="match status" value="1"/>
</dbReference>
<dbReference type="Gene3D" id="3.40.50.10260">
    <property type="entry name" value="YjeF N-terminal domain"/>
    <property type="match status" value="1"/>
</dbReference>
<dbReference type="AlphaFoldDB" id="A0A948W5A4"/>
<reference evidence="22" key="1">
    <citation type="submission" date="2021-05" db="EMBL/GenBank/DDBJ databases">
        <title>Energy efficiency and biological interactions define the core microbiome of deep oligotrophic groundwater.</title>
        <authorList>
            <person name="Mehrshad M."/>
            <person name="Lopez-Fernandez M."/>
            <person name="Bell E."/>
            <person name="Bernier-Latmani R."/>
            <person name="Bertilsson S."/>
            <person name="Dopson M."/>
        </authorList>
    </citation>
    <scope>NUCLEOTIDE SEQUENCE</scope>
    <source>
        <strain evidence="22">Modern_marine.mb.64</strain>
    </source>
</reference>
<dbReference type="NCBIfam" id="TIGR00196">
    <property type="entry name" value="yjeF_cterm"/>
    <property type="match status" value="1"/>
</dbReference>
<dbReference type="PANTHER" id="PTHR12592:SF0">
    <property type="entry name" value="ATP-DEPENDENT (S)-NAD(P)H-HYDRATE DEHYDRATASE"/>
    <property type="match status" value="1"/>
</dbReference>
<keyword evidence="10 17" id="KW-0520">NAD</keyword>
<evidence type="ECO:0000256" key="2">
    <source>
        <dbReference type="ARBA" id="ARBA00000909"/>
    </source>
</evidence>
<dbReference type="PIRSF" id="PIRSF017184">
    <property type="entry name" value="Nnr"/>
    <property type="match status" value="1"/>
</dbReference>
<evidence type="ECO:0000256" key="6">
    <source>
        <dbReference type="ARBA" id="ARBA00022741"/>
    </source>
</evidence>
<evidence type="ECO:0000256" key="18">
    <source>
        <dbReference type="HAMAP-Rule" id="MF_01966"/>
    </source>
</evidence>
<keyword evidence="13" id="KW-0511">Multifunctional enzyme</keyword>
<dbReference type="InterPro" id="IPR029056">
    <property type="entry name" value="Ribokinase-like"/>
</dbReference>
<feature type="binding site" evidence="17">
    <location>
        <position position="458"/>
    </location>
    <ligand>
        <name>AMP</name>
        <dbReference type="ChEBI" id="CHEBI:456215"/>
    </ligand>
</feature>
<dbReference type="InterPro" id="IPR000631">
    <property type="entry name" value="CARKD"/>
</dbReference>
<dbReference type="Gene3D" id="3.40.1190.20">
    <property type="match status" value="1"/>
</dbReference>
<comment type="catalytic activity">
    <reaction evidence="15 17 19">
        <text>(6S)-NADHX + ADP = AMP + phosphate + NADH + H(+)</text>
        <dbReference type="Rhea" id="RHEA:32223"/>
        <dbReference type="ChEBI" id="CHEBI:15378"/>
        <dbReference type="ChEBI" id="CHEBI:43474"/>
        <dbReference type="ChEBI" id="CHEBI:57945"/>
        <dbReference type="ChEBI" id="CHEBI:64074"/>
        <dbReference type="ChEBI" id="CHEBI:456215"/>
        <dbReference type="ChEBI" id="CHEBI:456216"/>
        <dbReference type="EC" id="4.2.1.136"/>
    </reaction>
</comment>
<comment type="function">
    <text evidence="14 19">Bifunctional enzyme that catalyzes the epimerization of the S- and R-forms of NAD(P)HX and the dehydration of the S-form of NAD(P)HX at the expense of ADP, which is converted to AMP. This allows the repair of both epimers of NAD(P)HX, a damaged form of NAD(P)H that is a result of enzymatic or heat-dependent hydration.</text>
</comment>
<comment type="catalytic activity">
    <reaction evidence="2 18 19">
        <text>(6R)-NADPHX = (6S)-NADPHX</text>
        <dbReference type="Rhea" id="RHEA:32227"/>
        <dbReference type="ChEBI" id="CHEBI:64076"/>
        <dbReference type="ChEBI" id="CHEBI:64077"/>
        <dbReference type="EC" id="5.1.99.6"/>
    </reaction>
</comment>
<dbReference type="PROSITE" id="PS51383">
    <property type="entry name" value="YJEF_C_3"/>
    <property type="match status" value="1"/>
</dbReference>
<comment type="catalytic activity">
    <reaction evidence="16 17 19">
        <text>(6S)-NADPHX + ADP = AMP + phosphate + NADPH + H(+)</text>
        <dbReference type="Rhea" id="RHEA:32235"/>
        <dbReference type="ChEBI" id="CHEBI:15378"/>
        <dbReference type="ChEBI" id="CHEBI:43474"/>
        <dbReference type="ChEBI" id="CHEBI:57783"/>
        <dbReference type="ChEBI" id="CHEBI:64076"/>
        <dbReference type="ChEBI" id="CHEBI:456215"/>
        <dbReference type="ChEBI" id="CHEBI:456216"/>
        <dbReference type="EC" id="4.2.1.136"/>
    </reaction>
</comment>
<evidence type="ECO:0000256" key="15">
    <source>
        <dbReference type="ARBA" id="ARBA00048238"/>
    </source>
</evidence>
<feature type="binding site" evidence="18">
    <location>
        <position position="169"/>
    </location>
    <ligand>
        <name>(6S)-NADPHX</name>
        <dbReference type="ChEBI" id="CHEBI:64076"/>
    </ligand>
</feature>
<feature type="binding site" evidence="18">
    <location>
        <begin position="136"/>
        <end position="142"/>
    </location>
    <ligand>
        <name>(6S)-NADPHX</name>
        <dbReference type="ChEBI" id="CHEBI:64076"/>
    </ligand>
</feature>
<feature type="binding site" evidence="17">
    <location>
        <position position="459"/>
    </location>
    <ligand>
        <name>(6S)-NADPHX</name>
        <dbReference type="ChEBI" id="CHEBI:64076"/>
    </ligand>
</feature>
<evidence type="ECO:0000313" key="22">
    <source>
        <dbReference type="EMBL" id="MBU2689381.1"/>
    </source>
</evidence>
<dbReference type="Proteomes" id="UP000777784">
    <property type="component" value="Unassembled WGS sequence"/>
</dbReference>
<feature type="domain" description="YjeF N-terminal" evidence="21">
    <location>
        <begin position="9"/>
        <end position="226"/>
    </location>
</feature>
<dbReference type="CDD" id="cd01171">
    <property type="entry name" value="YXKO-related"/>
    <property type="match status" value="1"/>
</dbReference>
<evidence type="ECO:0000256" key="14">
    <source>
        <dbReference type="ARBA" id="ARBA00025153"/>
    </source>
</evidence>
<dbReference type="InterPro" id="IPR030677">
    <property type="entry name" value="Nnr"/>
</dbReference>
<accession>A0A948W5A4</accession>
<evidence type="ECO:0000256" key="10">
    <source>
        <dbReference type="ARBA" id="ARBA00023027"/>
    </source>
</evidence>
<evidence type="ECO:0000256" key="13">
    <source>
        <dbReference type="ARBA" id="ARBA00023268"/>
    </source>
</evidence>
<evidence type="ECO:0000256" key="17">
    <source>
        <dbReference type="HAMAP-Rule" id="MF_01965"/>
    </source>
</evidence>
<dbReference type="InterPro" id="IPR004443">
    <property type="entry name" value="YjeF_N_dom"/>
</dbReference>
<dbReference type="HAMAP" id="MF_01966">
    <property type="entry name" value="NADHX_epimerase"/>
    <property type="match status" value="1"/>
</dbReference>
<comment type="similarity">
    <text evidence="18">Belongs to the NnrE/AIBP family.</text>
</comment>
<dbReference type="PROSITE" id="PS01050">
    <property type="entry name" value="YJEF_C_2"/>
    <property type="match status" value="1"/>
</dbReference>
<evidence type="ECO:0000256" key="11">
    <source>
        <dbReference type="ARBA" id="ARBA00023235"/>
    </source>
</evidence>
<feature type="binding site" evidence="18">
    <location>
        <position position="132"/>
    </location>
    <ligand>
        <name>K(+)</name>
        <dbReference type="ChEBI" id="CHEBI:29103"/>
    </ligand>
</feature>
<name>A0A948W5A4_UNCEI</name>
<dbReference type="GO" id="GO:0046496">
    <property type="term" value="P:nicotinamide nucleotide metabolic process"/>
    <property type="evidence" value="ECO:0007669"/>
    <property type="project" value="UniProtKB-UniRule"/>
</dbReference>
<evidence type="ECO:0000256" key="8">
    <source>
        <dbReference type="ARBA" id="ARBA00022857"/>
    </source>
</evidence>
<feature type="domain" description="YjeF C-terminal" evidence="20">
    <location>
        <begin position="236"/>
        <end position="518"/>
    </location>
</feature>
<dbReference type="GO" id="GO:0046872">
    <property type="term" value="F:metal ion binding"/>
    <property type="evidence" value="ECO:0007669"/>
    <property type="project" value="UniProtKB-UniRule"/>
</dbReference>
<evidence type="ECO:0000256" key="16">
    <source>
        <dbReference type="ARBA" id="ARBA00049209"/>
    </source>
</evidence>
<gene>
    <name evidence="17" type="primary">nnrD</name>
    <name evidence="18" type="synonym">nnrE</name>
    <name evidence="22" type="ORF">KJ970_00510</name>
</gene>
<feature type="binding site" evidence="18">
    <location>
        <position position="59"/>
    </location>
    <ligand>
        <name>K(+)</name>
        <dbReference type="ChEBI" id="CHEBI:29103"/>
    </ligand>
</feature>
<feature type="binding site" evidence="18">
    <location>
        <position position="172"/>
    </location>
    <ligand>
        <name>K(+)</name>
        <dbReference type="ChEBI" id="CHEBI:29103"/>
    </ligand>
</feature>
<comment type="similarity">
    <text evidence="17">Belongs to the NnrD/CARKD family.</text>
</comment>
<feature type="binding site" evidence="17">
    <location>
        <position position="342"/>
    </location>
    <ligand>
        <name>(6S)-NADPHX</name>
        <dbReference type="ChEBI" id="CHEBI:64076"/>
    </ligand>
</feature>
<evidence type="ECO:0000259" key="20">
    <source>
        <dbReference type="PROSITE" id="PS51383"/>
    </source>
</evidence>
<dbReference type="InterPro" id="IPR036652">
    <property type="entry name" value="YjeF_N_dom_sf"/>
</dbReference>
<comment type="caution">
    <text evidence="18">Lacks conserved residue(s) required for the propagation of feature annotation.</text>
</comment>
<dbReference type="GO" id="GO:0052855">
    <property type="term" value="F:ADP-dependent NAD(P)H-hydrate dehydratase activity"/>
    <property type="evidence" value="ECO:0007669"/>
    <property type="project" value="UniProtKB-UniRule"/>
</dbReference>
<keyword evidence="5 18" id="KW-0479">Metal-binding</keyword>
<evidence type="ECO:0000256" key="4">
    <source>
        <dbReference type="ARBA" id="ARBA00009524"/>
    </source>
</evidence>
<feature type="binding site" evidence="17">
    <location>
        <position position="392"/>
    </location>
    <ligand>
        <name>(6S)-NADPHX</name>
        <dbReference type="ChEBI" id="CHEBI:64076"/>
    </ligand>
</feature>
<feature type="binding site" evidence="18">
    <location>
        <begin position="58"/>
        <end position="62"/>
    </location>
    <ligand>
        <name>(6S)-NADPHX</name>
        <dbReference type="ChEBI" id="CHEBI:64076"/>
    </ligand>
</feature>
<evidence type="ECO:0000256" key="7">
    <source>
        <dbReference type="ARBA" id="ARBA00022840"/>
    </source>
</evidence>
<feature type="binding site" evidence="17">
    <location>
        <position position="271"/>
    </location>
    <ligand>
        <name>(6S)-NADPHX</name>
        <dbReference type="ChEBI" id="CHEBI:64076"/>
    </ligand>
</feature>
<sequence>MRVVTPEQMRALDQHTIQNGVPGPRLMERAGWGLALALWRHIDRFGARPVLILCGPGNNGGDGFVLARLLWKRGLRPDVVLVGARETVRGDARQALARLMAVGCSVRICSEARDLEPLVRWWGARTGAVVVDALLGTGTQGAPRGLIAEAIKVIHEIVHRAGALVVAVDVPTGVDTLTGAVSGEAISADLTVTMANPKTGFFFYPGRNHIGRVVVVDIGVKEPRPEALPLDLSALTAPEAALLVPRRRHDAHKGDLGRVIVLGGSPGLTGAVALAAEASVAAGAGLVTVGVPAGLHSIFESKLTEPMSIPLAETDGHYLAVEGMGTILKREPGWDVAAFGPGLGRYPEAHRVAADFYTHFPGPLVVDADGLNALGEGEWPPRSGPPAILTPHPGEMSRLLGIPIPDVISHPMEIAQACARDRKAVVILKGGPTLVASPDGAVSFNPTGNPGMATGGSGDVLTGILAGLLAQGLPPWDAARLGVYLHGLAGDIAAMEKGWHSMKAGDITRCLSKAFSHVDQPMTDFEESLVMDRIDEAASL</sequence>
<comment type="caution">
    <text evidence="22">The sequence shown here is derived from an EMBL/GenBank/DDBJ whole genome shotgun (WGS) entry which is preliminary data.</text>
</comment>
<dbReference type="Pfam" id="PF01256">
    <property type="entry name" value="Carb_kinase"/>
    <property type="match status" value="1"/>
</dbReference>
<keyword evidence="7 17" id="KW-0067">ATP-binding</keyword>
<evidence type="ECO:0000259" key="21">
    <source>
        <dbReference type="PROSITE" id="PS51385"/>
    </source>
</evidence>
<organism evidence="22 23">
    <name type="scientific">Eiseniibacteriota bacterium</name>
    <dbReference type="NCBI Taxonomy" id="2212470"/>
    <lineage>
        <taxon>Bacteria</taxon>
        <taxon>Candidatus Eiseniibacteriota</taxon>
    </lineage>
</organism>
<comment type="similarity">
    <text evidence="3 19">In the N-terminal section; belongs to the NnrE/AIBP family.</text>
</comment>
<evidence type="ECO:0000256" key="5">
    <source>
        <dbReference type="ARBA" id="ARBA00022723"/>
    </source>
</evidence>
<dbReference type="InterPro" id="IPR017953">
    <property type="entry name" value="Carbohydrate_kinase_pred_CS"/>
</dbReference>
<comment type="subunit">
    <text evidence="17">Homotetramer.</text>
</comment>
<evidence type="ECO:0000256" key="12">
    <source>
        <dbReference type="ARBA" id="ARBA00023239"/>
    </source>
</evidence>
<dbReference type="GO" id="GO:0052856">
    <property type="term" value="F:NAD(P)HX epimerase activity"/>
    <property type="evidence" value="ECO:0007669"/>
    <property type="project" value="UniProtKB-UniRule"/>
</dbReference>
<dbReference type="EC" id="4.2.1.136" evidence="19"/>
<comment type="function">
    <text evidence="17">Catalyzes the dehydration of the S-form of NAD(P)HX at the expense of ADP, which is converted to AMP. Together with NAD(P)HX epimerase, which catalyzes the epimerization of the S- and R-forms, the enzyme allows the repair of both epimers of NAD(P)HX, a damaged form of NAD(P)H that is a result of enzymatic or heat-dependent hydration.</text>
</comment>
<keyword evidence="11 18" id="KW-0413">Isomerase</keyword>
<evidence type="ECO:0000313" key="23">
    <source>
        <dbReference type="Proteomes" id="UP000777784"/>
    </source>
</evidence>
<dbReference type="EC" id="5.1.99.6" evidence="19"/>
<dbReference type="PANTHER" id="PTHR12592">
    <property type="entry name" value="ATP-DEPENDENT (S)-NAD(P)H-HYDRATE DEHYDRATASE FAMILY MEMBER"/>
    <property type="match status" value="1"/>
</dbReference>
<proteinExistence type="inferred from homology"/>
<comment type="catalytic activity">
    <reaction evidence="1 18 19">
        <text>(6R)-NADHX = (6S)-NADHX</text>
        <dbReference type="Rhea" id="RHEA:32215"/>
        <dbReference type="ChEBI" id="CHEBI:64074"/>
        <dbReference type="ChEBI" id="CHEBI:64075"/>
        <dbReference type="EC" id="5.1.99.6"/>
    </reaction>
</comment>
<evidence type="ECO:0000256" key="19">
    <source>
        <dbReference type="PIRNR" id="PIRNR017184"/>
    </source>
</evidence>
<dbReference type="EMBL" id="JAHJDP010000004">
    <property type="protein sequence ID" value="MBU2689381.1"/>
    <property type="molecule type" value="Genomic_DNA"/>
</dbReference>
<comment type="similarity">
    <text evidence="4 19">In the C-terminal section; belongs to the NnrD/CARKD family.</text>
</comment>
<keyword evidence="12 17" id="KW-0456">Lyase</keyword>
<evidence type="ECO:0000256" key="3">
    <source>
        <dbReference type="ARBA" id="ARBA00006001"/>
    </source>
</evidence>
<evidence type="ECO:0000256" key="9">
    <source>
        <dbReference type="ARBA" id="ARBA00022958"/>
    </source>
</evidence>